<keyword evidence="8" id="KW-0539">Nucleus</keyword>
<keyword evidence="5" id="KW-0805">Transcription regulation</keyword>
<keyword evidence="7" id="KW-0804">Transcription</keyword>
<reference evidence="10" key="1">
    <citation type="submission" date="2022-02" db="EMBL/GenBank/DDBJ databases">
        <authorList>
            <person name="King R."/>
        </authorList>
    </citation>
    <scope>NUCLEOTIDE SEQUENCE</scope>
</reference>
<keyword evidence="6" id="KW-0238">DNA-binding</keyword>
<protein>
    <recommendedName>
        <fullName evidence="9">ARID domain-containing protein</fullName>
    </recommendedName>
</protein>
<organism evidence="10 11">
    <name type="scientific">Aphis gossypii</name>
    <name type="common">Cotton aphid</name>
    <dbReference type="NCBI Taxonomy" id="80765"/>
    <lineage>
        <taxon>Eukaryota</taxon>
        <taxon>Metazoa</taxon>
        <taxon>Ecdysozoa</taxon>
        <taxon>Arthropoda</taxon>
        <taxon>Hexapoda</taxon>
        <taxon>Insecta</taxon>
        <taxon>Pterygota</taxon>
        <taxon>Neoptera</taxon>
        <taxon>Paraneoptera</taxon>
        <taxon>Hemiptera</taxon>
        <taxon>Sternorrhyncha</taxon>
        <taxon>Aphidomorpha</taxon>
        <taxon>Aphidoidea</taxon>
        <taxon>Aphididae</taxon>
        <taxon>Aphidini</taxon>
        <taxon>Aphis</taxon>
        <taxon>Aphis</taxon>
    </lineage>
</organism>
<dbReference type="GO" id="GO:0005634">
    <property type="term" value="C:nucleus"/>
    <property type="evidence" value="ECO:0007669"/>
    <property type="project" value="TreeGrafter"/>
</dbReference>
<dbReference type="GO" id="GO:0005694">
    <property type="term" value="C:chromosome"/>
    <property type="evidence" value="ECO:0007669"/>
    <property type="project" value="UniProtKB-ARBA"/>
</dbReference>
<dbReference type="PROSITE" id="PS51011">
    <property type="entry name" value="ARID"/>
    <property type="match status" value="1"/>
</dbReference>
<dbReference type="CDD" id="cd20104">
    <property type="entry name" value="MBT_PHF20L1-like"/>
    <property type="match status" value="1"/>
</dbReference>
<keyword evidence="4" id="KW-0156">Chromatin regulator</keyword>
<dbReference type="SUPFAM" id="SSF46774">
    <property type="entry name" value="ARID-like"/>
    <property type="match status" value="1"/>
</dbReference>
<evidence type="ECO:0000256" key="2">
    <source>
        <dbReference type="ARBA" id="ARBA00022553"/>
    </source>
</evidence>
<dbReference type="InterPro" id="IPR001606">
    <property type="entry name" value="ARID_dom"/>
</dbReference>
<dbReference type="SMART" id="SM00501">
    <property type="entry name" value="BRIGHT"/>
    <property type="match status" value="1"/>
</dbReference>
<gene>
    <name evidence="10" type="ORF">APHIGO_LOCUS9724</name>
</gene>
<evidence type="ECO:0000259" key="9">
    <source>
        <dbReference type="PROSITE" id="PS51011"/>
    </source>
</evidence>
<keyword evidence="11" id="KW-1185">Reference proteome</keyword>
<dbReference type="Pfam" id="PF08169">
    <property type="entry name" value="RBB1NT"/>
    <property type="match status" value="1"/>
</dbReference>
<evidence type="ECO:0000313" key="11">
    <source>
        <dbReference type="Proteomes" id="UP001154329"/>
    </source>
</evidence>
<evidence type="ECO:0000256" key="8">
    <source>
        <dbReference type="ARBA" id="ARBA00023242"/>
    </source>
</evidence>
<dbReference type="InterPro" id="IPR002999">
    <property type="entry name" value="Tudor"/>
</dbReference>
<feature type="domain" description="ARID" evidence="9">
    <location>
        <begin position="286"/>
        <end position="375"/>
    </location>
</feature>
<evidence type="ECO:0000256" key="5">
    <source>
        <dbReference type="ARBA" id="ARBA00023015"/>
    </source>
</evidence>
<evidence type="ECO:0000256" key="1">
    <source>
        <dbReference type="ARBA" id="ARBA00022499"/>
    </source>
</evidence>
<dbReference type="InterPro" id="IPR025995">
    <property type="entry name" value="Tudor-knot"/>
</dbReference>
<dbReference type="SMART" id="SM01014">
    <property type="entry name" value="ARID"/>
    <property type="match status" value="1"/>
</dbReference>
<evidence type="ECO:0000256" key="4">
    <source>
        <dbReference type="ARBA" id="ARBA00022853"/>
    </source>
</evidence>
<dbReference type="SMART" id="SM00333">
    <property type="entry name" value="TUDOR"/>
    <property type="match status" value="2"/>
</dbReference>
<dbReference type="Pfam" id="PF11717">
    <property type="entry name" value="Tudor-knot"/>
    <property type="match status" value="1"/>
</dbReference>
<dbReference type="PANTHER" id="PTHR13964">
    <property type="entry name" value="RBP-RELATED"/>
    <property type="match status" value="1"/>
</dbReference>
<dbReference type="Gene3D" id="1.10.150.60">
    <property type="entry name" value="ARID DNA-binding domain"/>
    <property type="match status" value="1"/>
</dbReference>
<name>A0A9P0NQ93_APHGO</name>
<sequence length="1155" mass="132187">MENPDESLMLAVGTKVCAKYKGAFCEAKIISISKNLQNKVQNNTNRKSKPCTGNSVKGQLKVGKNVAIRSNEINDIVQGTVLKVQDCSLYTVVFDDGEIACLKRKALHLKSVKYSDTSSILDKLPLNNPEHSGITSVVKGLRSQKHQKDFGESREEKAVTIEEKDIGKVVCVLTNIKRKIKDNWFPGLIVAPTSQTSIRTNFLVNHLVRSFKDGKYYTVPKKEIIEYTKEIGAKVENRTLITAINKANTYFDNDELPLHWNRDFLFGVDSIYTDTYDGDNSIKESIEEKDYFVAQLFKFMDDRGTPLNQTPVINEKDIDLYKLFKVVNNCGGYNKVDKDNQWMFVSTEAGHEQQSYLTIKNFYQKCLYGFENFYRKLGCTMLSPPRKGKTRSSFSRSILRNIDKILPSTSSDKNKYVKNKTNNKINRVSTSAKNVVKDIKVDEKLQKSNEDISKNISNSISLNKQSIDTDTLNDNQIIEEEVKKEKIAKVNPTNTGLLGIKTNTTDEEQTKSFINIITVFKMSNRGFSYYQQNISSTGKFDETTEKKKNVKKKKYNKRKTSNNNTTVVNVKVETFNKNSSVNIGDNLFLQYKQNQLYESKVLEIHDFDGVIKYYIHYIGWNSRYDEWIDKNKIRFKIIEISHGLGDLINEDLSKIRTSENNEKIMAVRMKKENENKTKNHISPFVNIKYEPASDEDSSEIVENNVKICYGNNQDIKYDSKHPEKIKTIWKKKYDEMKISNTPSPINIIKDEPSDEESPVTVEDNLIINYGNNQALDEFNYDDYEDDDDDESRLVIVEEPDYQGDENIQTQSLLPLTSSIHPNELEFQSSYQIKINNTSLIDTVNESTISYDKSVQNALISSFEMSSYSKNYDNEVEKVNKCMVLPELQFREKMVEEDTLNNTLVIKNNHYVAGYDIHKPSTSKGLFDLIYQPGSNKDSFRATNTSNDTKNSFFVTKQVVNNNSFNTNIPCESNLFDNNTPSTSKYSFYENCMPSTSKQFYNPEADVNSILLHKKAIPGSSNSMALEQYYQEDTLKMIRKFDDNEVDAFLGLYTMSQSSDKPMVFMANTTEQNIEEDTNLHLNENQKKLNTHGLNEPSTLGIIKITEKSLSKRSISNSPKQSSKRIKLSTTTIPNVPISTVNQDVILMPKVNDKNY</sequence>
<dbReference type="InterPro" id="IPR012603">
    <property type="entry name" value="ARID4A/B_PWWP"/>
</dbReference>
<keyword evidence="3" id="KW-0832">Ubl conjugation</keyword>
<dbReference type="Gene3D" id="2.30.30.140">
    <property type="match status" value="3"/>
</dbReference>
<dbReference type="InterPro" id="IPR016197">
    <property type="entry name" value="Chromo-like_dom_sf"/>
</dbReference>
<reference evidence="10" key="2">
    <citation type="submission" date="2022-10" db="EMBL/GenBank/DDBJ databases">
        <authorList>
            <consortium name="ENA_rothamsted_submissions"/>
            <consortium name="culmorum"/>
            <person name="King R."/>
        </authorList>
    </citation>
    <scope>NUCLEOTIDE SEQUENCE</scope>
</reference>
<dbReference type="PANTHER" id="PTHR13964:SF27">
    <property type="entry name" value="HAT-TRICK, ISOFORM D"/>
    <property type="match status" value="1"/>
</dbReference>
<dbReference type="GO" id="GO:0006325">
    <property type="term" value="P:chromatin organization"/>
    <property type="evidence" value="ECO:0007669"/>
    <property type="project" value="UniProtKB-KW"/>
</dbReference>
<proteinExistence type="predicted"/>
<dbReference type="GO" id="GO:0006357">
    <property type="term" value="P:regulation of transcription by RNA polymerase II"/>
    <property type="evidence" value="ECO:0007669"/>
    <property type="project" value="TreeGrafter"/>
</dbReference>
<dbReference type="EMBL" id="OU899036">
    <property type="protein sequence ID" value="CAH1733408.1"/>
    <property type="molecule type" value="Genomic_DNA"/>
</dbReference>
<evidence type="ECO:0000313" key="10">
    <source>
        <dbReference type="EMBL" id="CAH1733408.1"/>
    </source>
</evidence>
<evidence type="ECO:0000256" key="3">
    <source>
        <dbReference type="ARBA" id="ARBA00022843"/>
    </source>
</evidence>
<dbReference type="Proteomes" id="UP001154329">
    <property type="component" value="Chromosome 3"/>
</dbReference>
<dbReference type="Pfam" id="PF01388">
    <property type="entry name" value="ARID"/>
    <property type="match status" value="1"/>
</dbReference>
<dbReference type="InterPro" id="IPR051232">
    <property type="entry name" value="ARID/SWI1_ChromRemod"/>
</dbReference>
<keyword evidence="1" id="KW-1017">Isopeptide bond</keyword>
<dbReference type="AlphaFoldDB" id="A0A9P0NQ93"/>
<dbReference type="InterPro" id="IPR036431">
    <property type="entry name" value="ARID_dom_sf"/>
</dbReference>
<accession>A0A9P0NQ93</accession>
<keyword evidence="2" id="KW-0597">Phosphoprotein</keyword>
<evidence type="ECO:0000256" key="6">
    <source>
        <dbReference type="ARBA" id="ARBA00023125"/>
    </source>
</evidence>
<evidence type="ECO:0000256" key="7">
    <source>
        <dbReference type="ARBA" id="ARBA00023163"/>
    </source>
</evidence>
<dbReference type="GO" id="GO:0000976">
    <property type="term" value="F:transcription cis-regulatory region binding"/>
    <property type="evidence" value="ECO:0007669"/>
    <property type="project" value="TreeGrafter"/>
</dbReference>
<dbReference type="SUPFAM" id="SSF54160">
    <property type="entry name" value="Chromo domain-like"/>
    <property type="match status" value="1"/>
</dbReference>